<dbReference type="AlphaFoldDB" id="A0A1I6PQ63"/>
<feature type="transmembrane region" description="Helical" evidence="1">
    <location>
        <begin position="143"/>
        <end position="164"/>
    </location>
</feature>
<evidence type="ECO:0000256" key="1">
    <source>
        <dbReference type="SAM" id="Phobius"/>
    </source>
</evidence>
<name>A0A1I6PQ63_9CAUL</name>
<dbReference type="OrthoDB" id="7178926at2"/>
<dbReference type="EMBL" id="FOZV01000002">
    <property type="protein sequence ID" value="SFS42208.1"/>
    <property type="molecule type" value="Genomic_DNA"/>
</dbReference>
<evidence type="ECO:0000259" key="2">
    <source>
        <dbReference type="Pfam" id="PF06791"/>
    </source>
</evidence>
<reference evidence="4" key="1">
    <citation type="submission" date="2016-10" db="EMBL/GenBank/DDBJ databases">
        <authorList>
            <person name="Varghese N."/>
            <person name="Submissions S."/>
        </authorList>
    </citation>
    <scope>NUCLEOTIDE SEQUENCE [LARGE SCALE GENOMIC DNA]</scope>
    <source>
        <strain evidence="4">CGMCC 1.10683</strain>
    </source>
</reference>
<accession>A0A1I6PQ63</accession>
<keyword evidence="1" id="KW-1133">Transmembrane helix</keyword>
<keyword evidence="1" id="KW-0472">Membrane</keyword>
<feature type="domain" description="Bacteriophage tail tape measure N-terminal" evidence="2">
    <location>
        <begin position="73"/>
        <end position="191"/>
    </location>
</feature>
<keyword evidence="1" id="KW-0812">Transmembrane</keyword>
<dbReference type="STRING" id="871741.SAMN05192570_1164"/>
<protein>
    <submittedName>
        <fullName evidence="3">Prophage tail length tape measure protein</fullName>
    </submittedName>
</protein>
<dbReference type="InterPro" id="IPR009628">
    <property type="entry name" value="Phage_tape_measure_N"/>
</dbReference>
<evidence type="ECO:0000313" key="4">
    <source>
        <dbReference type="Proteomes" id="UP000198788"/>
    </source>
</evidence>
<dbReference type="Proteomes" id="UP000198788">
    <property type="component" value="Unassembled WGS sequence"/>
</dbReference>
<gene>
    <name evidence="3" type="ORF">SAMN05192570_1164</name>
</gene>
<keyword evidence="4" id="KW-1185">Reference proteome</keyword>
<dbReference type="Pfam" id="PF06791">
    <property type="entry name" value="TMP_2"/>
    <property type="match status" value="1"/>
</dbReference>
<sequence length="693" mass="72110">MTDLASLGIRVESQEVAQADGHLDNLTASATRAETATERLAAAARGQGAAQMVANTAIRQQAATLAAVRGGMGLTAAEGLNLSRQFTDIGVTAAMGMNPLLIAIQQGPQVLDTFQMAAARTGTTVTAAMNAAAAATWRAMAPFLPLIAAVGAATAVIGGTLALATRQLNKDFGDLTEGMGLTEKQLEKVQNRGVTMGDVVGGSLSYLRDIIWDKVGPSVTKLGEWFSETMDRVTSFVWQGIRNIAAGFGAARGGIIASWGMLPEALGDIAISAANQVIRAVVDMVNRGRTLLNAFILASNAVSPGADLPLIRAIEAPAFANRFAGAGRAAGGAFARGAAQGAQDGLAWLDRQRAALAGSITNAARNRIRGEAGDADAERRSGGAGRDGVRETAQVVERLQQLERVNLQPLQGMFVDIYDTLEQTADELRLIDDLTRDMASGLSSAFGETGRALGDLLTTMTGYEERLASIALAEREHRLSAMQADRERAQAQIQSYGDMAAAARGFFREGSDGYRVMLAIEQVYRAQQLAGMLQSILFGRQEAASSVANSMAKGAASTAAGAAKMFEALGPWAFPAVAAMLGLLAGLGLKGGGSGTPGLPSAANDNSSAEASTAAVRAFSARDAQSRDAAASAIAARVDVRVSADKDGMHAYVVDTATEVATPIAANTAMMGYAAVREERRQAVRRARQSFVR</sequence>
<dbReference type="RefSeq" id="WP_092307732.1">
    <property type="nucleotide sequence ID" value="NZ_FOZV01000002.1"/>
</dbReference>
<evidence type="ECO:0000313" key="3">
    <source>
        <dbReference type="EMBL" id="SFS42208.1"/>
    </source>
</evidence>
<proteinExistence type="predicted"/>
<organism evidence="3 4">
    <name type="scientific">Brevundimonas viscosa</name>
    <dbReference type="NCBI Taxonomy" id="871741"/>
    <lineage>
        <taxon>Bacteria</taxon>
        <taxon>Pseudomonadati</taxon>
        <taxon>Pseudomonadota</taxon>
        <taxon>Alphaproteobacteria</taxon>
        <taxon>Caulobacterales</taxon>
        <taxon>Caulobacteraceae</taxon>
        <taxon>Brevundimonas</taxon>
    </lineage>
</organism>